<feature type="compositionally biased region" description="Polar residues" evidence="7">
    <location>
        <begin position="436"/>
        <end position="449"/>
    </location>
</feature>
<comment type="similarity">
    <text evidence="1">Belongs to the WD repeat ESC family.</text>
</comment>
<feature type="compositionally biased region" description="Polar residues" evidence="7">
    <location>
        <begin position="397"/>
        <end position="406"/>
    </location>
</feature>
<dbReference type="Pfam" id="PF00400">
    <property type="entry name" value="WD40"/>
    <property type="match status" value="2"/>
</dbReference>
<evidence type="ECO:0000313" key="8">
    <source>
        <dbReference type="EMBL" id="KAL2061958.1"/>
    </source>
</evidence>
<keyword evidence="2 6" id="KW-0853">WD repeat</keyword>
<evidence type="ECO:0000256" key="4">
    <source>
        <dbReference type="ARBA" id="ARBA00023015"/>
    </source>
</evidence>
<dbReference type="Proteomes" id="UP001595075">
    <property type="component" value="Unassembled WGS sequence"/>
</dbReference>
<feature type="region of interest" description="Disordered" evidence="7">
    <location>
        <begin position="371"/>
        <end position="460"/>
    </location>
</feature>
<evidence type="ECO:0000256" key="7">
    <source>
        <dbReference type="SAM" id="MobiDB-lite"/>
    </source>
</evidence>
<dbReference type="PROSITE" id="PS50294">
    <property type="entry name" value="WD_REPEATS_REGION"/>
    <property type="match status" value="2"/>
</dbReference>
<sequence length="526" mass="57879">MAWSHERREWELPRLREAHQMPALDNISADFWSVKFYPYTAPGVDPVFAVVGGKRILVCRPPSGKDNASMETIQVILDQENDIEHFACAWSKDIETGTPLLCVAGASGQIKVLDVVTGKLLRTFAGHGAEINDLAVSPINPYIVASASEDCTIRIWSLDPRHTSQPCVAILEGDSHVSAVLSLAFHPAGRYLLSAGQDHRINLWTLPDFSEAGTGMTLTRLYYPHFSTSEIHGDIVDCIAWYGDLILSKSDKEEVIVLWSITNFNSALPTLPPSSAPTTHDTTRESRSAFVTPPASLADNAISLYTRLIQFSIPESNIMFTRFSLFPGNKNSEFGRNPVIAFCNTNSKVFFFDLARLENYYDVAELIDDATKTATPGGNSNSARSSSATSKKSEESQNLSIPTEQNPRAHPFLAPFQRRNRGGGGGSSLSRLARETSLTESTNSDQTNQDETHAGKAAGKIDWAKSKEGWKKKYKLGDPLKSLEAHHEVMVRPLKFTGRQVAWSNDGMWCVVVGSEGSIGVMGRWK</sequence>
<dbReference type="InterPro" id="IPR001680">
    <property type="entry name" value="WD40_rpt"/>
</dbReference>
<evidence type="ECO:0000256" key="6">
    <source>
        <dbReference type="PROSITE-ProRule" id="PRU00221"/>
    </source>
</evidence>
<dbReference type="InterPro" id="IPR015943">
    <property type="entry name" value="WD40/YVTN_repeat-like_dom_sf"/>
</dbReference>
<evidence type="ECO:0000256" key="3">
    <source>
        <dbReference type="ARBA" id="ARBA00022737"/>
    </source>
</evidence>
<name>A0ABR4BZ09_9HELO</name>
<keyword evidence="9" id="KW-1185">Reference proteome</keyword>
<keyword evidence="3" id="KW-0677">Repeat</keyword>
<keyword evidence="4" id="KW-0805">Transcription regulation</keyword>
<dbReference type="InterPro" id="IPR036322">
    <property type="entry name" value="WD40_repeat_dom_sf"/>
</dbReference>
<protein>
    <recommendedName>
        <fullName evidence="10">WD40 repeat-like protein</fullName>
    </recommendedName>
</protein>
<evidence type="ECO:0000256" key="5">
    <source>
        <dbReference type="ARBA" id="ARBA00023163"/>
    </source>
</evidence>
<dbReference type="PROSITE" id="PS50082">
    <property type="entry name" value="WD_REPEATS_2"/>
    <property type="match status" value="2"/>
</dbReference>
<evidence type="ECO:0000256" key="1">
    <source>
        <dbReference type="ARBA" id="ARBA00008075"/>
    </source>
</evidence>
<feature type="repeat" description="WD" evidence="6">
    <location>
        <begin position="124"/>
        <end position="159"/>
    </location>
</feature>
<dbReference type="SUPFAM" id="SSF50978">
    <property type="entry name" value="WD40 repeat-like"/>
    <property type="match status" value="1"/>
</dbReference>
<comment type="caution">
    <text evidence="8">The sequence shown here is derived from an EMBL/GenBank/DDBJ whole genome shotgun (WGS) entry which is preliminary data.</text>
</comment>
<dbReference type="EMBL" id="JAZHXI010000018">
    <property type="protein sequence ID" value="KAL2061958.1"/>
    <property type="molecule type" value="Genomic_DNA"/>
</dbReference>
<gene>
    <name evidence="8" type="ORF">VTL71DRAFT_7336</name>
</gene>
<dbReference type="InterPro" id="IPR051243">
    <property type="entry name" value="PcG_WD-repeat"/>
</dbReference>
<evidence type="ECO:0000256" key="2">
    <source>
        <dbReference type="ARBA" id="ARBA00022574"/>
    </source>
</evidence>
<evidence type="ECO:0008006" key="10">
    <source>
        <dbReference type="Google" id="ProtNLM"/>
    </source>
</evidence>
<dbReference type="PANTHER" id="PTHR10253">
    <property type="entry name" value="POLYCOMB PROTEIN"/>
    <property type="match status" value="1"/>
</dbReference>
<reference evidence="8 9" key="1">
    <citation type="journal article" date="2024" name="Commun. Biol.">
        <title>Comparative genomic analysis of thermophilic fungi reveals convergent evolutionary adaptations and gene losses.</title>
        <authorList>
            <person name="Steindorff A.S."/>
            <person name="Aguilar-Pontes M.V."/>
            <person name="Robinson A.J."/>
            <person name="Andreopoulos B."/>
            <person name="LaButti K."/>
            <person name="Kuo A."/>
            <person name="Mondo S."/>
            <person name="Riley R."/>
            <person name="Otillar R."/>
            <person name="Haridas S."/>
            <person name="Lipzen A."/>
            <person name="Grimwood J."/>
            <person name="Schmutz J."/>
            <person name="Clum A."/>
            <person name="Reid I.D."/>
            <person name="Moisan M.C."/>
            <person name="Butler G."/>
            <person name="Nguyen T.T.M."/>
            <person name="Dewar K."/>
            <person name="Conant G."/>
            <person name="Drula E."/>
            <person name="Henrissat B."/>
            <person name="Hansel C."/>
            <person name="Singer S."/>
            <person name="Hutchinson M.I."/>
            <person name="de Vries R.P."/>
            <person name="Natvig D.O."/>
            <person name="Powell A.J."/>
            <person name="Tsang A."/>
            <person name="Grigoriev I.V."/>
        </authorList>
    </citation>
    <scope>NUCLEOTIDE SEQUENCE [LARGE SCALE GENOMIC DNA]</scope>
    <source>
        <strain evidence="8 9">CBS 494.80</strain>
    </source>
</reference>
<feature type="repeat" description="WD" evidence="6">
    <location>
        <begin position="173"/>
        <end position="214"/>
    </location>
</feature>
<keyword evidence="5" id="KW-0804">Transcription</keyword>
<proteinExistence type="inferred from homology"/>
<organism evidence="8 9">
    <name type="scientific">Oculimacula yallundae</name>
    <dbReference type="NCBI Taxonomy" id="86028"/>
    <lineage>
        <taxon>Eukaryota</taxon>
        <taxon>Fungi</taxon>
        <taxon>Dikarya</taxon>
        <taxon>Ascomycota</taxon>
        <taxon>Pezizomycotina</taxon>
        <taxon>Leotiomycetes</taxon>
        <taxon>Helotiales</taxon>
        <taxon>Ploettnerulaceae</taxon>
        <taxon>Oculimacula</taxon>
    </lineage>
</organism>
<feature type="compositionally biased region" description="Low complexity" evidence="7">
    <location>
        <begin position="379"/>
        <end position="390"/>
    </location>
</feature>
<dbReference type="SMART" id="SM00320">
    <property type="entry name" value="WD40"/>
    <property type="match status" value="3"/>
</dbReference>
<evidence type="ECO:0000313" key="9">
    <source>
        <dbReference type="Proteomes" id="UP001595075"/>
    </source>
</evidence>
<dbReference type="Gene3D" id="2.130.10.10">
    <property type="entry name" value="YVTN repeat-like/Quinoprotein amine dehydrogenase"/>
    <property type="match status" value="1"/>
</dbReference>
<accession>A0ABR4BZ09</accession>